<keyword evidence="2" id="KW-1185">Reference proteome</keyword>
<accession>A0ACC1MXS4</accession>
<dbReference type="EMBL" id="JANJQO010001418">
    <property type="protein sequence ID" value="KAJ2971051.1"/>
    <property type="molecule type" value="Genomic_DNA"/>
</dbReference>
<evidence type="ECO:0000313" key="2">
    <source>
        <dbReference type="Proteomes" id="UP001143910"/>
    </source>
</evidence>
<name>A0ACC1MXS4_9HYPO</name>
<gene>
    <name evidence="1" type="ORF">NQ176_g7879</name>
</gene>
<protein>
    <submittedName>
        <fullName evidence="1">Uncharacterized protein</fullName>
    </submittedName>
</protein>
<dbReference type="Proteomes" id="UP001143910">
    <property type="component" value="Unassembled WGS sequence"/>
</dbReference>
<organism evidence="1 2">
    <name type="scientific">Zarea fungicola</name>
    <dbReference type="NCBI Taxonomy" id="93591"/>
    <lineage>
        <taxon>Eukaryota</taxon>
        <taxon>Fungi</taxon>
        <taxon>Dikarya</taxon>
        <taxon>Ascomycota</taxon>
        <taxon>Pezizomycotina</taxon>
        <taxon>Sordariomycetes</taxon>
        <taxon>Hypocreomycetidae</taxon>
        <taxon>Hypocreales</taxon>
        <taxon>Cordycipitaceae</taxon>
        <taxon>Zarea</taxon>
    </lineage>
</organism>
<evidence type="ECO:0000313" key="1">
    <source>
        <dbReference type="EMBL" id="KAJ2971051.1"/>
    </source>
</evidence>
<sequence>MPATLPSDVYDFIIVGAGPAGCALASALATSVAAPKVLLVEAGDGNQDEQLRIAANRHIQHRNPSQSWGYTSAPEPNLDDRVLDLARGKGLGGSSAVNFTVWTEGPRGDMDRMAKFTDDDSWGWEKVKERYRRLTTQSMDTGSLRVGYAAEYNSEIVTLVDHFASNGIPLQTTANGDTPMGMAIYPVSSYRGRRSTAADLLHKPPQNITILTNCTVHRIIFDGNVATGVATHDGQILQARKEVIISSGTMESPKILMHSGIGPSEQLTEFGIPVLYSNPHVGQNFQDHVTVMLRWQRTELTSMKSPYFRDEAAKEAAINEWKQFGTGPYAYFQSTPALGFFKSNTLLASDEFAALPSDEQEHIKASTIPTHEICLTATTPEYDVGTEDTPATITVLLILQNLQSRGSFTLQSSDPSVPLLFKTGYLEHPFDRKLAIESMRETMDFMRSDSFQKHYTVMSEPESTSDDDILRFWRKNAGTCWHMSSTCSMGIDNDGSKGGVVDRDFQVYGTQRLRIVDCSVFPFLPSTHIQAHAYQIGMIAAEKILKKHELS</sequence>
<reference evidence="1" key="1">
    <citation type="submission" date="2022-08" db="EMBL/GenBank/DDBJ databases">
        <title>Genome Sequence of Lecanicillium fungicola.</title>
        <authorList>
            <person name="Buettner E."/>
        </authorList>
    </citation>
    <scope>NUCLEOTIDE SEQUENCE</scope>
    <source>
        <strain evidence="1">Babe33</strain>
    </source>
</reference>
<comment type="caution">
    <text evidence="1">The sequence shown here is derived from an EMBL/GenBank/DDBJ whole genome shotgun (WGS) entry which is preliminary data.</text>
</comment>
<proteinExistence type="predicted"/>